<keyword evidence="2" id="KW-1185">Reference proteome</keyword>
<accession>A0A7D5V9M8</accession>
<reference evidence="1 2" key="1">
    <citation type="journal article" date="2016" name="Int. J. Syst. Evol. Microbiol.">
        <title>Chitinibacter fontanus sp. nov., isolated from a spring.</title>
        <authorList>
            <person name="Sheu S.Y."/>
            <person name="Li Y.S."/>
            <person name="Young C.C."/>
            <person name="Chen W.M."/>
        </authorList>
    </citation>
    <scope>NUCLEOTIDE SEQUENCE [LARGE SCALE GENOMIC DNA]</scope>
    <source>
        <strain evidence="1 2">STM-7</strain>
    </source>
</reference>
<sequence length="151" mass="16073">MSIVTRLASPPEYRKLAQWFTDAGQVAPTLADMVLLAEENGELCGALRVVMARGLIRLDSVIARDDVVLQLLLQQSARWVGREACWSLVSESALPVYQSAGFIQDGLAPDTLQAEASERGLLVVMRPVPQEAEATEEIAVAASGGSALPAA</sequence>
<evidence type="ECO:0000313" key="2">
    <source>
        <dbReference type="Proteomes" id="UP000510822"/>
    </source>
</evidence>
<dbReference type="AlphaFoldDB" id="A0A7D5V9M8"/>
<evidence type="ECO:0008006" key="3">
    <source>
        <dbReference type="Google" id="ProtNLM"/>
    </source>
</evidence>
<organism evidence="1 2">
    <name type="scientific">Chitinibacter fontanus</name>
    <dbReference type="NCBI Taxonomy" id="1737446"/>
    <lineage>
        <taxon>Bacteria</taxon>
        <taxon>Pseudomonadati</taxon>
        <taxon>Pseudomonadota</taxon>
        <taxon>Betaproteobacteria</taxon>
        <taxon>Neisseriales</taxon>
        <taxon>Chitinibacteraceae</taxon>
        <taxon>Chitinibacter</taxon>
    </lineage>
</organism>
<dbReference type="RefSeq" id="WP_180308359.1">
    <property type="nucleotide sequence ID" value="NZ_CP058952.1"/>
</dbReference>
<evidence type="ECO:0000313" key="1">
    <source>
        <dbReference type="EMBL" id="QLI81232.1"/>
    </source>
</evidence>
<proteinExistence type="predicted"/>
<dbReference type="SUPFAM" id="SSF55729">
    <property type="entry name" value="Acyl-CoA N-acyltransferases (Nat)"/>
    <property type="match status" value="1"/>
</dbReference>
<protein>
    <recommendedName>
        <fullName evidence="3">GNAT family N-acetyltransferase</fullName>
    </recommendedName>
</protein>
<dbReference type="EMBL" id="CP058952">
    <property type="protein sequence ID" value="QLI81232.1"/>
    <property type="molecule type" value="Genomic_DNA"/>
</dbReference>
<dbReference type="Proteomes" id="UP000510822">
    <property type="component" value="Chromosome"/>
</dbReference>
<name>A0A7D5V9M8_9NEIS</name>
<dbReference type="KEGG" id="cfon:HZU75_06645"/>
<gene>
    <name evidence="1" type="ORF">HZU75_06645</name>
</gene>
<dbReference type="InterPro" id="IPR016181">
    <property type="entry name" value="Acyl_CoA_acyltransferase"/>
</dbReference>